<proteinExistence type="predicted"/>
<dbReference type="AlphaFoldDB" id="A0A0R0C654"/>
<feature type="domain" description="FecR N-terminal" evidence="2">
    <location>
        <begin position="11"/>
        <end position="52"/>
    </location>
</feature>
<dbReference type="PANTHER" id="PTHR30273">
    <property type="entry name" value="PERIPLASMIC SIGNAL SENSOR AND SIGMA FACTOR ACTIVATOR FECR-RELATED"/>
    <property type="match status" value="1"/>
</dbReference>
<dbReference type="Gene3D" id="2.60.120.1440">
    <property type="match status" value="1"/>
</dbReference>
<dbReference type="EMBL" id="LDJI01000011">
    <property type="protein sequence ID" value="KRG64949.1"/>
    <property type="molecule type" value="Genomic_DNA"/>
</dbReference>
<dbReference type="InterPro" id="IPR032623">
    <property type="entry name" value="FecR_N"/>
</dbReference>
<dbReference type="Pfam" id="PF04773">
    <property type="entry name" value="FecR"/>
    <property type="match status" value="1"/>
</dbReference>
<accession>A0A0R0C654</accession>
<evidence type="ECO:0000259" key="2">
    <source>
        <dbReference type="Pfam" id="PF16220"/>
    </source>
</evidence>
<dbReference type="Pfam" id="PF16220">
    <property type="entry name" value="DUF4880"/>
    <property type="match status" value="1"/>
</dbReference>
<dbReference type="GO" id="GO:0016989">
    <property type="term" value="F:sigma factor antagonist activity"/>
    <property type="evidence" value="ECO:0007669"/>
    <property type="project" value="TreeGrafter"/>
</dbReference>
<dbReference type="PIRSF" id="PIRSF018266">
    <property type="entry name" value="FecR"/>
    <property type="match status" value="1"/>
</dbReference>
<evidence type="ECO:0000313" key="4">
    <source>
        <dbReference type="Proteomes" id="UP000050864"/>
    </source>
</evidence>
<evidence type="ECO:0000259" key="1">
    <source>
        <dbReference type="Pfam" id="PF04773"/>
    </source>
</evidence>
<name>A0A0R0C654_9GAMM</name>
<evidence type="ECO:0000313" key="3">
    <source>
        <dbReference type="EMBL" id="KRG64949.1"/>
    </source>
</evidence>
<gene>
    <name evidence="3" type="ORF">ABB26_06265</name>
</gene>
<keyword evidence="4" id="KW-1185">Reference proteome</keyword>
<evidence type="ECO:0008006" key="5">
    <source>
        <dbReference type="Google" id="ProtNLM"/>
    </source>
</evidence>
<dbReference type="InterPro" id="IPR012373">
    <property type="entry name" value="Ferrdict_sens_TM"/>
</dbReference>
<dbReference type="RefSeq" id="WP_057632819.1">
    <property type="nucleotide sequence ID" value="NZ_LDJI01000011.1"/>
</dbReference>
<dbReference type="PATRIC" id="fig|405444.3.peg.253"/>
<dbReference type="STRING" id="405444.ABB26_06265"/>
<dbReference type="Proteomes" id="UP000050864">
    <property type="component" value="Unassembled WGS sequence"/>
</dbReference>
<sequence>MSQDASQVAMQAAIDWMVLLQSGTADSGSQQRLQRWLDTAPEHRQAWQQLQEIQGRFQRLRDVAQRHPGQEQQARELLLRPSRRVALRSLAALAVTAGGAALWTDRQFPLRELGADFRTATAQRRRFALTDGSSLVLDARSAVDAAFDGVRRQLWLRRGRALLEAVADPRPVLLHSLHAQLTLLRGQLMIERDESRTIATVLGEHALIQDSNGQALRLQAGHSARVDATGITALSTDPLQLSQWLHGRVSLDNAPLQELVERLRPYRSGFLRVSPSAAMLRVQGVFALDESQRTLAALAETLPVSIQSYGPVTLIDRK</sequence>
<comment type="caution">
    <text evidence="3">The sequence shown here is derived from an EMBL/GenBank/DDBJ whole genome shotgun (WGS) entry which is preliminary data.</text>
</comment>
<protein>
    <recommendedName>
        <fullName evidence="5">Iron dicitrate transport regulator FecR</fullName>
    </recommendedName>
</protein>
<feature type="domain" description="FecR protein" evidence="1">
    <location>
        <begin position="116"/>
        <end position="202"/>
    </location>
</feature>
<dbReference type="InterPro" id="IPR006860">
    <property type="entry name" value="FecR"/>
</dbReference>
<organism evidence="3 4">
    <name type="scientific">Stenotrophomonas humi</name>
    <dbReference type="NCBI Taxonomy" id="405444"/>
    <lineage>
        <taxon>Bacteria</taxon>
        <taxon>Pseudomonadati</taxon>
        <taxon>Pseudomonadota</taxon>
        <taxon>Gammaproteobacteria</taxon>
        <taxon>Lysobacterales</taxon>
        <taxon>Lysobacteraceae</taxon>
        <taxon>Stenotrophomonas</taxon>
    </lineage>
</organism>
<reference evidence="3 4" key="1">
    <citation type="submission" date="2015-05" db="EMBL/GenBank/DDBJ databases">
        <title>Genome sequencing and analysis of members of genus Stenotrophomonas.</title>
        <authorList>
            <person name="Patil P.P."/>
            <person name="Midha S."/>
            <person name="Patil P.B."/>
        </authorList>
    </citation>
    <scope>NUCLEOTIDE SEQUENCE [LARGE SCALE GENOMIC DNA]</scope>
    <source>
        <strain evidence="3 4">DSM 18929</strain>
    </source>
</reference>
<dbReference type="PANTHER" id="PTHR30273:SF2">
    <property type="entry name" value="PROTEIN FECR"/>
    <property type="match status" value="1"/>
</dbReference>